<dbReference type="Proteomes" id="UP000233248">
    <property type="component" value="Unassembled WGS sequence"/>
</dbReference>
<dbReference type="GO" id="GO:0008320">
    <property type="term" value="F:protein transmembrane transporter activity"/>
    <property type="evidence" value="ECO:0007669"/>
    <property type="project" value="TreeGrafter"/>
</dbReference>
<keyword evidence="3" id="KW-1185">Reference proteome</keyword>
<name>A0A2N1IZD9_9BACT</name>
<accession>A0A2N1IZD9</accession>
<sequence>NYGEFVLENKSLVKDEVVQANLDAIKDENIVSTNTLERAMLIINDTPGVVVNKAEVRPGKKVGTSDFIIGTSATNKYSGYILGDNYGSQYTGKHRIMAGVDVNSPFDIGDKLTFSGLTSDEIGLINGRIAYDFPMNDKGLRGEVAISKTTYELGSSYKNLDALGSSDSISFKTVYPYVKSRLKNINVYAEISLNKMKDEIQASNIYTKKSSKVLTLGIDYSEDKIMFNKNSQSRANFYLTVGNLKFNDKEDRQADENSANTNGTFTKLNLELGQDFELTPKIRWENSFQAQYALGDKNLDGSQDLSLGGIYGVKYYPDGEESAENGFIFNTELFYTLPNYKELNSSISVFYDVGRAFMSQNTTNEEPRTLQSFGLGYYGSYKDMFINAHLAQNIKHDVTSQKDYSSRFMIQAGWVF</sequence>
<dbReference type="GO" id="GO:0098046">
    <property type="term" value="C:type V protein secretion system complex"/>
    <property type="evidence" value="ECO:0007669"/>
    <property type="project" value="TreeGrafter"/>
</dbReference>
<dbReference type="EMBL" id="NXIF01000097">
    <property type="protein sequence ID" value="PKI79624.1"/>
    <property type="molecule type" value="Genomic_DNA"/>
</dbReference>
<feature type="non-terminal residue" evidence="2">
    <location>
        <position position="1"/>
    </location>
</feature>
<comment type="caution">
    <text evidence="2">The sequence shown here is derived from an EMBL/GenBank/DDBJ whole genome shotgun (WGS) entry which is preliminary data.</text>
</comment>
<proteinExistence type="predicted"/>
<feature type="domain" description="Haemolysin activator HlyB C-terminal" evidence="1">
    <location>
        <begin position="63"/>
        <end position="377"/>
    </location>
</feature>
<dbReference type="InterPro" id="IPR005565">
    <property type="entry name" value="Hemolysn_activator_HlyB_C"/>
</dbReference>
<protein>
    <submittedName>
        <fullName evidence="2">Hemin-binding protein</fullName>
    </submittedName>
</protein>
<dbReference type="PANTHER" id="PTHR34597:SF1">
    <property type="entry name" value="HEME_HEMOPEXIN TRANSPORTER PROTEIN HUXB"/>
    <property type="match status" value="1"/>
</dbReference>
<dbReference type="PANTHER" id="PTHR34597">
    <property type="entry name" value="SLR1661 PROTEIN"/>
    <property type="match status" value="1"/>
</dbReference>
<gene>
    <name evidence="2" type="ORF">CP960_13555</name>
</gene>
<reference evidence="2 3" key="1">
    <citation type="submission" date="2017-09" db="EMBL/GenBank/DDBJ databases">
        <title>Genomics of the genus Arcobacter.</title>
        <authorList>
            <person name="Perez-Cataluna A."/>
            <person name="Figueras M.J."/>
            <person name="Salas-Masso N."/>
        </authorList>
    </citation>
    <scope>NUCLEOTIDE SEQUENCE [LARGE SCALE GENOMIC DNA]</scope>
    <source>
        <strain evidence="2 3">DSM 18005</strain>
    </source>
</reference>
<evidence type="ECO:0000313" key="3">
    <source>
        <dbReference type="Proteomes" id="UP000233248"/>
    </source>
</evidence>
<evidence type="ECO:0000259" key="1">
    <source>
        <dbReference type="Pfam" id="PF03865"/>
    </source>
</evidence>
<dbReference type="GO" id="GO:0046819">
    <property type="term" value="P:protein secretion by the type V secretion system"/>
    <property type="evidence" value="ECO:0007669"/>
    <property type="project" value="TreeGrafter"/>
</dbReference>
<dbReference type="Gene3D" id="2.40.160.50">
    <property type="entry name" value="membrane protein fhac: a member of the omp85/tpsb transporter family"/>
    <property type="match status" value="1"/>
</dbReference>
<dbReference type="Pfam" id="PF03865">
    <property type="entry name" value="ShlB"/>
    <property type="match status" value="1"/>
</dbReference>
<evidence type="ECO:0000313" key="2">
    <source>
        <dbReference type="EMBL" id="PKI79624.1"/>
    </source>
</evidence>
<organism evidence="2 3">
    <name type="scientific">Malaciobacter halophilus</name>
    <dbReference type="NCBI Taxonomy" id="197482"/>
    <lineage>
        <taxon>Bacteria</taxon>
        <taxon>Pseudomonadati</taxon>
        <taxon>Campylobacterota</taxon>
        <taxon>Epsilonproteobacteria</taxon>
        <taxon>Campylobacterales</taxon>
        <taxon>Arcobacteraceae</taxon>
        <taxon>Malaciobacter</taxon>
    </lineage>
</organism>
<dbReference type="RefSeq" id="WP_101185989.1">
    <property type="nucleotide sequence ID" value="NZ_NXIF01000097.1"/>
</dbReference>
<dbReference type="AlphaFoldDB" id="A0A2N1IZD9"/>
<dbReference type="InterPro" id="IPR051544">
    <property type="entry name" value="TPS_OM_transporter"/>
</dbReference>